<name>A0ABQ0HTS3_GORRU</name>
<accession>A0ABQ0HTS3</accession>
<dbReference type="EMBL" id="BAHB01000065">
    <property type="protein sequence ID" value="GAB85674.1"/>
    <property type="molecule type" value="Genomic_DNA"/>
</dbReference>
<evidence type="ECO:0000313" key="1">
    <source>
        <dbReference type="EMBL" id="GAB85674.1"/>
    </source>
</evidence>
<organism evidence="1 2">
    <name type="scientific">Gordonia rubripertincta NBRC 101908</name>
    <dbReference type="NCBI Taxonomy" id="1077975"/>
    <lineage>
        <taxon>Bacteria</taxon>
        <taxon>Bacillati</taxon>
        <taxon>Actinomycetota</taxon>
        <taxon>Actinomycetes</taxon>
        <taxon>Mycobacteriales</taxon>
        <taxon>Gordoniaceae</taxon>
        <taxon>Gordonia</taxon>
    </lineage>
</organism>
<reference evidence="1 2" key="1">
    <citation type="submission" date="2012-08" db="EMBL/GenBank/DDBJ databases">
        <title>Whole genome shotgun sequence of Gordonia rubripertincta NBRC 101908.</title>
        <authorList>
            <person name="Takarada H."/>
            <person name="Hosoyama A."/>
            <person name="Tsuchikane K."/>
            <person name="Katsumata H."/>
            <person name="Baba S."/>
            <person name="Ohji S."/>
            <person name="Yamazaki S."/>
            <person name="Fujita N."/>
        </authorList>
    </citation>
    <scope>NUCLEOTIDE SEQUENCE [LARGE SCALE GENOMIC DNA]</scope>
    <source>
        <strain evidence="1 2">NBRC 101908</strain>
    </source>
</reference>
<gene>
    <name evidence="1" type="ORF">GORBP_065_00030</name>
</gene>
<proteinExistence type="predicted"/>
<sequence length="75" mass="8728">MVKGKRPILSVEIDVEEVFFHCAKAFMRSDLWKPDTWTPDVLPSTAAITKLVLPEVDEAALEKRYSEKNYRKILY</sequence>
<evidence type="ECO:0008006" key="3">
    <source>
        <dbReference type="Google" id="ProtNLM"/>
    </source>
</evidence>
<evidence type="ECO:0000313" key="2">
    <source>
        <dbReference type="Proteomes" id="UP000010744"/>
    </source>
</evidence>
<comment type="caution">
    <text evidence="1">The sequence shown here is derived from an EMBL/GenBank/DDBJ whole genome shotgun (WGS) entry which is preliminary data.</text>
</comment>
<dbReference type="Proteomes" id="UP000010744">
    <property type="component" value="Unassembled WGS sequence"/>
</dbReference>
<protein>
    <recommendedName>
        <fullName evidence="3">Pyridoxamine 5'-phosphate oxidase putative domain-containing protein</fullName>
    </recommendedName>
</protein>
<keyword evidence="2" id="KW-1185">Reference proteome</keyword>